<proteinExistence type="predicted"/>
<organism evidence="1 2">
    <name type="scientific">Halopenitus salinus</name>
    <dbReference type="NCBI Taxonomy" id="1198295"/>
    <lineage>
        <taxon>Archaea</taxon>
        <taxon>Methanobacteriati</taxon>
        <taxon>Methanobacteriota</taxon>
        <taxon>Stenosarchaea group</taxon>
        <taxon>Halobacteria</taxon>
        <taxon>Halobacteriales</taxon>
        <taxon>Haloferacaceae</taxon>
        <taxon>Halopenitus</taxon>
    </lineage>
</organism>
<dbReference type="Proteomes" id="UP001596296">
    <property type="component" value="Unassembled WGS sequence"/>
</dbReference>
<evidence type="ECO:0000313" key="1">
    <source>
        <dbReference type="EMBL" id="MFC6891221.1"/>
    </source>
</evidence>
<evidence type="ECO:0000313" key="2">
    <source>
        <dbReference type="Proteomes" id="UP001596296"/>
    </source>
</evidence>
<dbReference type="RefSeq" id="WP_379739156.1">
    <property type="nucleotide sequence ID" value="NZ_JBHSVN010000001.1"/>
</dbReference>
<reference evidence="1 2" key="1">
    <citation type="journal article" date="2019" name="Int. J. Syst. Evol. Microbiol.">
        <title>The Global Catalogue of Microorganisms (GCM) 10K type strain sequencing project: providing services to taxonomists for standard genome sequencing and annotation.</title>
        <authorList>
            <consortium name="The Broad Institute Genomics Platform"/>
            <consortium name="The Broad Institute Genome Sequencing Center for Infectious Disease"/>
            <person name="Wu L."/>
            <person name="Ma J."/>
        </authorList>
    </citation>
    <scope>NUCLEOTIDE SEQUENCE [LARGE SCALE GENOMIC DNA]</scope>
    <source>
        <strain evidence="1 2">SKJ47</strain>
    </source>
</reference>
<protein>
    <submittedName>
        <fullName evidence="1">Peptidase</fullName>
    </submittedName>
</protein>
<accession>A0ABD5UWE7</accession>
<comment type="caution">
    <text evidence="1">The sequence shown here is derived from an EMBL/GenBank/DDBJ whole genome shotgun (WGS) entry which is preliminary data.</text>
</comment>
<gene>
    <name evidence="1" type="ORF">ACFQE9_01035</name>
</gene>
<dbReference type="EMBL" id="JBHSXL010000001">
    <property type="protein sequence ID" value="MFC6891221.1"/>
    <property type="molecule type" value="Genomic_DNA"/>
</dbReference>
<keyword evidence="2" id="KW-1185">Reference proteome</keyword>
<dbReference type="AlphaFoldDB" id="A0ABD5UWE7"/>
<name>A0ABD5UWE7_9EURY</name>
<sequence>MLRIALVPLVAVLAMLAATVGPLIAADRFLATREPTPAERDRLAELREAVGLDVSAVAVIEETTRSPEITVRGPPGRRVLFVTPDVLGVDGESDRDATDIDGHTLDEITVEALFAAEVARLDTYYGEFRAVSVAGVVSILAAIVLTLVPFDDGFTALLAVGLVSLWAGRRIQYAADARAADRVGADRLADAFERAADRRGVEPERGGWRTAFEVQPPLGDRIDRLRERGG</sequence>